<evidence type="ECO:0000256" key="2">
    <source>
        <dbReference type="ARBA" id="ARBA00007664"/>
    </source>
</evidence>
<evidence type="ECO:0000256" key="8">
    <source>
        <dbReference type="SAM" id="MobiDB-lite"/>
    </source>
</evidence>
<dbReference type="GO" id="GO:0004252">
    <property type="term" value="F:serine-type endopeptidase activity"/>
    <property type="evidence" value="ECO:0007669"/>
    <property type="project" value="InterPro"/>
</dbReference>
<comment type="subcellular location">
    <subcellularLocation>
        <location evidence="1">Secreted</location>
    </subcellularLocation>
</comment>
<feature type="region of interest" description="Disordered" evidence="8">
    <location>
        <begin position="271"/>
        <end position="297"/>
    </location>
</feature>
<proteinExistence type="inferred from homology"/>
<keyword evidence="3" id="KW-0964">Secreted</keyword>
<dbReference type="SUPFAM" id="SSF50494">
    <property type="entry name" value="Trypsin-like serine proteases"/>
    <property type="match status" value="1"/>
</dbReference>
<name>A0A7S1BPQ4_9STRA</name>
<evidence type="ECO:0000256" key="1">
    <source>
        <dbReference type="ARBA" id="ARBA00004613"/>
    </source>
</evidence>
<dbReference type="SMART" id="SM00020">
    <property type="entry name" value="Tryp_SPc"/>
    <property type="match status" value="1"/>
</dbReference>
<dbReference type="PANTHER" id="PTHR24276">
    <property type="entry name" value="POLYSERASE-RELATED"/>
    <property type="match status" value="1"/>
</dbReference>
<dbReference type="PROSITE" id="PS00134">
    <property type="entry name" value="TRYPSIN_HIS"/>
    <property type="match status" value="1"/>
</dbReference>
<organism evidence="11">
    <name type="scientific">Corethron hystrix</name>
    <dbReference type="NCBI Taxonomy" id="216773"/>
    <lineage>
        <taxon>Eukaryota</taxon>
        <taxon>Sar</taxon>
        <taxon>Stramenopiles</taxon>
        <taxon>Ochrophyta</taxon>
        <taxon>Bacillariophyta</taxon>
        <taxon>Coscinodiscophyceae</taxon>
        <taxon>Corethrophycidae</taxon>
        <taxon>Corethrales</taxon>
        <taxon>Corethraceae</taxon>
        <taxon>Corethron</taxon>
    </lineage>
</organism>
<dbReference type="GO" id="GO:0005576">
    <property type="term" value="C:extracellular region"/>
    <property type="evidence" value="ECO:0007669"/>
    <property type="project" value="UniProtKB-SubCell"/>
</dbReference>
<keyword evidence="7" id="KW-0325">Glycoprotein</keyword>
<evidence type="ECO:0000259" key="10">
    <source>
        <dbReference type="PROSITE" id="PS50240"/>
    </source>
</evidence>
<dbReference type="Gene3D" id="2.40.10.10">
    <property type="entry name" value="Trypsin-like serine proteases"/>
    <property type="match status" value="1"/>
</dbReference>
<evidence type="ECO:0000256" key="4">
    <source>
        <dbReference type="ARBA" id="ARBA00022729"/>
    </source>
</evidence>
<keyword evidence="6" id="KW-1015">Disulfide bond</keyword>
<dbReference type="PANTHER" id="PTHR24276:SF98">
    <property type="entry name" value="FI18310P1-RELATED"/>
    <property type="match status" value="1"/>
</dbReference>
<comment type="similarity">
    <text evidence="2">Belongs to the peptidase S1 family.</text>
</comment>
<evidence type="ECO:0000256" key="9">
    <source>
        <dbReference type="SAM" id="SignalP"/>
    </source>
</evidence>
<protein>
    <recommendedName>
        <fullName evidence="10">Peptidase S1 domain-containing protein</fullName>
    </recommendedName>
</protein>
<evidence type="ECO:0000256" key="7">
    <source>
        <dbReference type="ARBA" id="ARBA00023180"/>
    </source>
</evidence>
<dbReference type="Pfam" id="PF00089">
    <property type="entry name" value="Trypsin"/>
    <property type="match status" value="1"/>
</dbReference>
<feature type="compositionally biased region" description="Pro residues" evidence="8">
    <location>
        <begin position="278"/>
        <end position="297"/>
    </location>
</feature>
<dbReference type="InterPro" id="IPR050430">
    <property type="entry name" value="Peptidase_S1"/>
</dbReference>
<dbReference type="InterPro" id="IPR043504">
    <property type="entry name" value="Peptidase_S1_PA_chymotrypsin"/>
</dbReference>
<dbReference type="InterPro" id="IPR001254">
    <property type="entry name" value="Trypsin_dom"/>
</dbReference>
<dbReference type="InterPro" id="IPR001314">
    <property type="entry name" value="Peptidase_S1A"/>
</dbReference>
<dbReference type="PRINTS" id="PR00722">
    <property type="entry name" value="CHYMOTRYPSIN"/>
</dbReference>
<dbReference type="CDD" id="cd00190">
    <property type="entry name" value="Tryp_SPc"/>
    <property type="match status" value="1"/>
</dbReference>
<evidence type="ECO:0000256" key="6">
    <source>
        <dbReference type="ARBA" id="ARBA00023157"/>
    </source>
</evidence>
<gene>
    <name evidence="11" type="ORF">CHYS00102_LOCUS19362</name>
</gene>
<dbReference type="FunFam" id="2.40.10.10:FF:000054">
    <property type="entry name" value="Complement C1r subcomponent"/>
    <property type="match status" value="1"/>
</dbReference>
<keyword evidence="4 9" id="KW-0732">Signal</keyword>
<dbReference type="AlphaFoldDB" id="A0A7S1BPQ4"/>
<dbReference type="EMBL" id="HBFR01026846">
    <property type="protein sequence ID" value="CAD8892156.1"/>
    <property type="molecule type" value="Transcribed_RNA"/>
</dbReference>
<feature type="signal peptide" evidence="9">
    <location>
        <begin position="1"/>
        <end position="25"/>
    </location>
</feature>
<accession>A0A7S1BPQ4</accession>
<evidence type="ECO:0000256" key="5">
    <source>
        <dbReference type="ARBA" id="ARBA00023026"/>
    </source>
</evidence>
<sequence length="414" mass="46269">MKLRFGPNFLLVCQALLDFATGNRADEVNTASLVINGKVAPLERYPYMVEFWPDPGCGGSLIHPEVVISAGHCFNIEGLKNPTDVDIGRHTLEQKIDGDTYETIKISDILVHPDYPQNPDVALIKLKEESIMYPVELSNDPNDISQGTVVTTVGWGCYKQNNQARCLEISEKLRYAELEMNTQSFCRNEFGPDFNKDVEMCARDPTEQRSDCNGDSGGPIIKRGNNYSKDVQVGLVSWGPEDCLSGPSVYAKVQGTIYQWVKQTMKKEWGLTLGDRPPTAPIVPTTEPPTKPPSPPTDSPIALPCFNLKAKKCDKLDQKAAEKKCKKEKFQKNCRFQCFQCYPYNGVTSDCCYATYKKGNKSCKKTAKDSKCKKLVCDEFPDCCKKKKKWGTICARAAERACDVCFFENSCDVC</sequence>
<dbReference type="InterPro" id="IPR009003">
    <property type="entry name" value="Peptidase_S1_PA"/>
</dbReference>
<feature type="chain" id="PRO_5030860011" description="Peptidase S1 domain-containing protein" evidence="9">
    <location>
        <begin position="26"/>
        <end position="414"/>
    </location>
</feature>
<feature type="domain" description="Peptidase S1" evidence="10">
    <location>
        <begin position="34"/>
        <end position="266"/>
    </location>
</feature>
<evidence type="ECO:0000256" key="3">
    <source>
        <dbReference type="ARBA" id="ARBA00022525"/>
    </source>
</evidence>
<evidence type="ECO:0000313" key="11">
    <source>
        <dbReference type="EMBL" id="CAD8892156.1"/>
    </source>
</evidence>
<dbReference type="InterPro" id="IPR018114">
    <property type="entry name" value="TRYPSIN_HIS"/>
</dbReference>
<keyword evidence="5" id="KW-0843">Virulence</keyword>
<dbReference type="PROSITE" id="PS50240">
    <property type="entry name" value="TRYPSIN_DOM"/>
    <property type="match status" value="1"/>
</dbReference>
<reference evidence="11" key="1">
    <citation type="submission" date="2021-01" db="EMBL/GenBank/DDBJ databases">
        <authorList>
            <person name="Corre E."/>
            <person name="Pelletier E."/>
            <person name="Niang G."/>
            <person name="Scheremetjew M."/>
            <person name="Finn R."/>
            <person name="Kale V."/>
            <person name="Holt S."/>
            <person name="Cochrane G."/>
            <person name="Meng A."/>
            <person name="Brown T."/>
            <person name="Cohen L."/>
        </authorList>
    </citation>
    <scope>NUCLEOTIDE SEQUENCE</scope>
    <source>
        <strain evidence="11">308</strain>
    </source>
</reference>
<dbReference type="GO" id="GO:0006508">
    <property type="term" value="P:proteolysis"/>
    <property type="evidence" value="ECO:0007669"/>
    <property type="project" value="InterPro"/>
</dbReference>